<name>A0ABS3AZ38_9XANT</name>
<evidence type="ECO:0000259" key="1">
    <source>
        <dbReference type="Pfam" id="PF13614"/>
    </source>
</evidence>
<feature type="domain" description="AAA" evidence="1">
    <location>
        <begin position="1"/>
        <end position="173"/>
    </location>
</feature>
<dbReference type="Gene3D" id="3.40.50.300">
    <property type="entry name" value="P-loop containing nucleotide triphosphate hydrolases"/>
    <property type="match status" value="1"/>
</dbReference>
<accession>A0ABS3AZ38</accession>
<dbReference type="InterPro" id="IPR025669">
    <property type="entry name" value="AAA_dom"/>
</dbReference>
<organism evidence="2 3">
    <name type="scientific">Xanthomonas bonasiae</name>
    <dbReference type="NCBI Taxonomy" id="2810351"/>
    <lineage>
        <taxon>Bacteria</taxon>
        <taxon>Pseudomonadati</taxon>
        <taxon>Pseudomonadota</taxon>
        <taxon>Gammaproteobacteria</taxon>
        <taxon>Lysobacterales</taxon>
        <taxon>Lysobacteraceae</taxon>
        <taxon>Xanthomonas</taxon>
    </lineage>
</organism>
<dbReference type="InterPro" id="IPR027417">
    <property type="entry name" value="P-loop_NTPase"/>
</dbReference>
<reference evidence="2 3" key="1">
    <citation type="submission" date="2021-02" db="EMBL/GenBank/DDBJ databases">
        <title>Taxonomically Unique Crown Gall-Associated Xanthomonas Stains Have Deficiency in Virulence Repertories.</title>
        <authorList>
            <person name="Mafakheri H."/>
            <person name="Taghavi S.M."/>
            <person name="Dimkic I."/>
            <person name="Nemanja K."/>
            <person name="Osdaghi E."/>
        </authorList>
    </citation>
    <scope>NUCLEOTIDE SEQUENCE [LARGE SCALE GENOMIC DNA]</scope>
    <source>
        <strain evidence="2 3">FX4</strain>
    </source>
</reference>
<dbReference type="RefSeq" id="WP_179564478.1">
    <property type="nucleotide sequence ID" value="NZ_JAFIWB010000003.1"/>
</dbReference>
<dbReference type="PANTHER" id="PTHR13696">
    <property type="entry name" value="P-LOOP CONTAINING NUCLEOSIDE TRIPHOSPHATE HYDROLASE"/>
    <property type="match status" value="1"/>
</dbReference>
<dbReference type="SUPFAM" id="SSF52540">
    <property type="entry name" value="P-loop containing nucleoside triphosphate hydrolases"/>
    <property type="match status" value="1"/>
</dbReference>
<proteinExistence type="predicted"/>
<evidence type="ECO:0000313" key="2">
    <source>
        <dbReference type="EMBL" id="MBN6101623.1"/>
    </source>
</evidence>
<dbReference type="EMBL" id="JAFIWB010000003">
    <property type="protein sequence ID" value="MBN6101623.1"/>
    <property type="molecule type" value="Genomic_DNA"/>
</dbReference>
<gene>
    <name evidence="2" type="ORF">JR064_05535</name>
</gene>
<sequence length="262" mass="28258">MRIWAIANQKGGVGKTTTTLALGRGLAMLGHRVLMLDLDPHASLTRAFDVPQDPPPSGVLDLFATPPSDLAALARDSAIERLSYVCGQTALATLERRSANQPGLGLALQQAMARHAGQHDYILLDCPPTLGLLMINALAAADRVIIPTQAEPLALHGLASMVRTVDMVERSRRRPLPASILPTLFDKRTRAGNDTLRQMQDSYGERVWEDAIPVDTKICNVKALTVAGVPGDYPGRGLAAYRRALEWLIASDATPMEQEQAA</sequence>
<dbReference type="Pfam" id="PF13614">
    <property type="entry name" value="AAA_31"/>
    <property type="match status" value="1"/>
</dbReference>
<dbReference type="PANTHER" id="PTHR13696:SF69">
    <property type="entry name" value="PLASMID PARTITIONING PROTEIN-RELATED"/>
    <property type="match status" value="1"/>
</dbReference>
<dbReference type="CDD" id="cd02042">
    <property type="entry name" value="ParAB_family"/>
    <property type="match status" value="1"/>
</dbReference>
<protein>
    <submittedName>
        <fullName evidence="2">ParA family protein</fullName>
    </submittedName>
</protein>
<evidence type="ECO:0000313" key="3">
    <source>
        <dbReference type="Proteomes" id="UP000695802"/>
    </source>
</evidence>
<dbReference type="Proteomes" id="UP000695802">
    <property type="component" value="Unassembled WGS sequence"/>
</dbReference>
<dbReference type="InterPro" id="IPR050678">
    <property type="entry name" value="DNA_Partitioning_ATPase"/>
</dbReference>
<keyword evidence="3" id="KW-1185">Reference proteome</keyword>
<comment type="caution">
    <text evidence="2">The sequence shown here is derived from an EMBL/GenBank/DDBJ whole genome shotgun (WGS) entry which is preliminary data.</text>
</comment>